<name>A0A0K0F6P0_STRVS</name>
<reference evidence="2" key="1">
    <citation type="submission" date="2014-07" db="EMBL/GenBank/DDBJ databases">
        <authorList>
            <person name="Martin A.A"/>
            <person name="De Silva N."/>
        </authorList>
    </citation>
    <scope>NUCLEOTIDE SEQUENCE</scope>
</reference>
<feature type="transmembrane region" description="Helical" evidence="1">
    <location>
        <begin position="54"/>
        <end position="73"/>
    </location>
</feature>
<dbReference type="AlphaFoldDB" id="A0A0K0F6P0"/>
<feature type="transmembrane region" description="Helical" evidence="1">
    <location>
        <begin position="130"/>
        <end position="148"/>
    </location>
</feature>
<feature type="transmembrane region" description="Helical" evidence="1">
    <location>
        <begin position="79"/>
        <end position="101"/>
    </location>
</feature>
<protein>
    <submittedName>
        <fullName evidence="3">Transmembrane protein</fullName>
    </submittedName>
</protein>
<evidence type="ECO:0000256" key="1">
    <source>
        <dbReference type="SAM" id="Phobius"/>
    </source>
</evidence>
<organism evidence="2 3">
    <name type="scientific">Strongyloides venezuelensis</name>
    <name type="common">Threadworm</name>
    <dbReference type="NCBI Taxonomy" id="75913"/>
    <lineage>
        <taxon>Eukaryota</taxon>
        <taxon>Metazoa</taxon>
        <taxon>Ecdysozoa</taxon>
        <taxon>Nematoda</taxon>
        <taxon>Chromadorea</taxon>
        <taxon>Rhabditida</taxon>
        <taxon>Tylenchina</taxon>
        <taxon>Panagrolaimomorpha</taxon>
        <taxon>Strongyloidoidea</taxon>
        <taxon>Strongyloididae</taxon>
        <taxon>Strongyloides</taxon>
    </lineage>
</organism>
<evidence type="ECO:0000313" key="3">
    <source>
        <dbReference type="WBParaSite" id="SVE_0448500.1"/>
    </source>
</evidence>
<keyword evidence="1" id="KW-1133">Transmembrane helix</keyword>
<keyword evidence="1" id="KW-0812">Transmembrane</keyword>
<feature type="transmembrane region" description="Helical" evidence="1">
    <location>
        <begin position="184"/>
        <end position="204"/>
    </location>
</feature>
<proteinExistence type="predicted"/>
<dbReference type="Proteomes" id="UP000035680">
    <property type="component" value="Unassembled WGS sequence"/>
</dbReference>
<accession>A0A0K0F6P0</accession>
<reference evidence="3" key="2">
    <citation type="submission" date="2015-08" db="UniProtKB">
        <authorList>
            <consortium name="WormBaseParasite"/>
        </authorList>
    </citation>
    <scope>IDENTIFICATION</scope>
</reference>
<evidence type="ECO:0000313" key="2">
    <source>
        <dbReference type="Proteomes" id="UP000035680"/>
    </source>
</evidence>
<keyword evidence="2" id="KW-1185">Reference proteome</keyword>
<keyword evidence="1" id="KW-0472">Membrane</keyword>
<sequence length="207" mass="24334">MVVVNSKDKHSFTRLSTEETTREAARRRLFSKEAKNTIYVDGAHMLNAPTKQYLLSWIKFLSLSIILLSFIVNENKNQNHIFTLACFNYGLFCLSLLTYILMMYKRFHVDEESDLVGNITFISLKLQKEFYIFLLSSQLWISIWYFYVFDNKPKNCGSIISETTNDYVKEKLTKFVCDFTTPTYYVIIGTIIISLYQIGSFVIFKRF</sequence>
<dbReference type="WBParaSite" id="SVE_0448500.1">
    <property type="protein sequence ID" value="SVE_0448500.1"/>
    <property type="gene ID" value="SVE_0448500"/>
</dbReference>